<reference evidence="9 10" key="1">
    <citation type="submission" date="2016-12" db="EMBL/GenBank/DDBJ databases">
        <authorList>
            <person name="Song W.-J."/>
            <person name="Kurnit D.M."/>
        </authorList>
    </citation>
    <scope>NUCLEOTIDE SEQUENCE [LARGE SCALE GENOMIC DNA]</scope>
    <source>
        <strain evidence="9 10">IMCC3135</strain>
    </source>
</reference>
<evidence type="ECO:0000256" key="6">
    <source>
        <dbReference type="SAM" id="MobiDB-lite"/>
    </source>
</evidence>
<keyword evidence="9" id="KW-0282">Flagellum</keyword>
<evidence type="ECO:0000256" key="5">
    <source>
        <dbReference type="ARBA" id="ARBA00023136"/>
    </source>
</evidence>
<evidence type="ECO:0000259" key="8">
    <source>
        <dbReference type="SMART" id="SM00962"/>
    </source>
</evidence>
<evidence type="ECO:0000256" key="3">
    <source>
        <dbReference type="ARBA" id="ARBA00022741"/>
    </source>
</evidence>
<dbReference type="SMART" id="SM00962">
    <property type="entry name" value="SRP54"/>
    <property type="match status" value="1"/>
</dbReference>
<keyword evidence="5" id="KW-0472">Membrane</keyword>
<comment type="similarity">
    <text evidence="2">Belongs to the GTP-binding SRP family.</text>
</comment>
<dbReference type="KEGG" id="gai:IMCC3135_08445"/>
<keyword evidence="9" id="KW-0966">Cell projection</keyword>
<keyword evidence="4" id="KW-0342">GTP-binding</keyword>
<sequence>MQLRRFTADSTPAALASVRQALGDDAIILSNRRVGDQVEIIATGQLDEVSEMVDSSVDGIPVAALAGRADQSQQAYASKSLSGTHEQHMGPVLINADSMAEIAGADETMSASSTARALETIRNGAEGVDAPRSVSDDTVSISGHRQNFNSSDADSLSLKGIKPSLATHGRANGVDSSVTDLGSRRSESLSSQKSRPAGEQTLASLGAALEAQTEMFNQHFRSLEVNLWGSKAPNRSLHLQQLLSLGIGAELAVRLVEKTSPDLSVDMALRQSFAMLKSSLSIAHDKTFSVPGVTVLYGPPGGGKTTALIKLATEHVRKFDNQSIVIICADTRRIGAFEELQAYGRLLGVPTVHAHDSAELASLTTAFKHKRLVLIDHTLPMAERTLELPPGLMRPDNQDSVRHLFALPSITQAATAEALIAKHCVGRPMHCVLTNLDTSARLGELLNAIIRHDLPVAYWSDSASVQRPLQRADASVLIATAVAMRRRIEQSVDDHWLHRLVQPTSDLFEESVEDVAGSVRALP</sequence>
<dbReference type="Proteomes" id="UP000250079">
    <property type="component" value="Chromosome"/>
</dbReference>
<dbReference type="AlphaFoldDB" id="A0A2Z2NQ47"/>
<feature type="domain" description="AAA+ ATPase" evidence="7">
    <location>
        <begin position="290"/>
        <end position="394"/>
    </location>
</feature>
<evidence type="ECO:0000313" key="9">
    <source>
        <dbReference type="EMBL" id="ASJ71788.1"/>
    </source>
</evidence>
<dbReference type="GO" id="GO:0006614">
    <property type="term" value="P:SRP-dependent cotranslational protein targeting to membrane"/>
    <property type="evidence" value="ECO:0007669"/>
    <property type="project" value="InterPro"/>
</dbReference>
<dbReference type="GO" id="GO:0005047">
    <property type="term" value="F:signal recognition particle binding"/>
    <property type="evidence" value="ECO:0007669"/>
    <property type="project" value="TreeGrafter"/>
</dbReference>
<accession>A0A2Z2NQ47</accession>
<dbReference type="InterPro" id="IPR003593">
    <property type="entry name" value="AAA+_ATPase"/>
</dbReference>
<evidence type="ECO:0000256" key="2">
    <source>
        <dbReference type="ARBA" id="ARBA00008531"/>
    </source>
</evidence>
<dbReference type="GO" id="GO:0005525">
    <property type="term" value="F:GTP binding"/>
    <property type="evidence" value="ECO:0007669"/>
    <property type="project" value="UniProtKB-KW"/>
</dbReference>
<dbReference type="SUPFAM" id="SSF52540">
    <property type="entry name" value="P-loop containing nucleoside triphosphate hydrolases"/>
    <property type="match status" value="1"/>
</dbReference>
<keyword evidence="9" id="KW-0969">Cilium</keyword>
<evidence type="ECO:0000256" key="1">
    <source>
        <dbReference type="ARBA" id="ARBA00004413"/>
    </source>
</evidence>
<feature type="domain" description="SRP54-type proteins GTP-binding" evidence="8">
    <location>
        <begin position="291"/>
        <end position="483"/>
    </location>
</feature>
<feature type="compositionally biased region" description="Polar residues" evidence="6">
    <location>
        <begin position="136"/>
        <end position="154"/>
    </location>
</feature>
<evidence type="ECO:0000313" key="10">
    <source>
        <dbReference type="Proteomes" id="UP000250079"/>
    </source>
</evidence>
<name>A0A2Z2NQ47_9GAMM</name>
<gene>
    <name evidence="9" type="primary">flhF</name>
    <name evidence="9" type="ORF">IMCC3135_08445</name>
</gene>
<dbReference type="PANTHER" id="PTHR43134">
    <property type="entry name" value="SIGNAL RECOGNITION PARTICLE RECEPTOR SUBUNIT ALPHA"/>
    <property type="match status" value="1"/>
</dbReference>
<keyword evidence="3" id="KW-0547">Nucleotide-binding</keyword>
<dbReference type="GO" id="GO:0003924">
    <property type="term" value="F:GTPase activity"/>
    <property type="evidence" value="ECO:0007669"/>
    <property type="project" value="TreeGrafter"/>
</dbReference>
<dbReference type="Pfam" id="PF00448">
    <property type="entry name" value="SRP54"/>
    <property type="match status" value="1"/>
</dbReference>
<proteinExistence type="inferred from homology"/>
<feature type="region of interest" description="Disordered" evidence="6">
    <location>
        <begin position="122"/>
        <end position="199"/>
    </location>
</feature>
<dbReference type="Gene3D" id="3.40.50.300">
    <property type="entry name" value="P-loop containing nucleotide triphosphate hydrolases"/>
    <property type="match status" value="1"/>
</dbReference>
<dbReference type="EMBL" id="CP018632">
    <property type="protein sequence ID" value="ASJ71788.1"/>
    <property type="molecule type" value="Genomic_DNA"/>
</dbReference>
<dbReference type="RefSeq" id="WP_088917178.1">
    <property type="nucleotide sequence ID" value="NZ_CP018632.1"/>
</dbReference>
<dbReference type="OrthoDB" id="9778554at2"/>
<dbReference type="InterPro" id="IPR027417">
    <property type="entry name" value="P-loop_NTPase"/>
</dbReference>
<dbReference type="SMART" id="SM00382">
    <property type="entry name" value="AAA"/>
    <property type="match status" value="1"/>
</dbReference>
<keyword evidence="10" id="KW-1185">Reference proteome</keyword>
<dbReference type="GO" id="GO:0005886">
    <property type="term" value="C:plasma membrane"/>
    <property type="evidence" value="ECO:0007669"/>
    <property type="project" value="UniProtKB-SubCell"/>
</dbReference>
<evidence type="ECO:0000259" key="7">
    <source>
        <dbReference type="SMART" id="SM00382"/>
    </source>
</evidence>
<dbReference type="InterPro" id="IPR000897">
    <property type="entry name" value="SRP54_GTPase_dom"/>
</dbReference>
<evidence type="ECO:0000256" key="4">
    <source>
        <dbReference type="ARBA" id="ARBA00023134"/>
    </source>
</evidence>
<protein>
    <submittedName>
        <fullName evidence="9">Flagellar biosynthesis protein FlhF</fullName>
    </submittedName>
</protein>
<comment type="subcellular location">
    <subcellularLocation>
        <location evidence="1">Cell membrane</location>
        <topology evidence="1">Peripheral membrane protein</topology>
        <orientation evidence="1">Cytoplasmic side</orientation>
    </subcellularLocation>
</comment>
<organism evidence="9 10">
    <name type="scientific">Granulosicoccus antarcticus IMCC3135</name>
    <dbReference type="NCBI Taxonomy" id="1192854"/>
    <lineage>
        <taxon>Bacteria</taxon>
        <taxon>Pseudomonadati</taxon>
        <taxon>Pseudomonadota</taxon>
        <taxon>Gammaproteobacteria</taxon>
        <taxon>Chromatiales</taxon>
        <taxon>Granulosicoccaceae</taxon>
        <taxon>Granulosicoccus</taxon>
    </lineage>
</organism>
<dbReference type="PANTHER" id="PTHR43134:SF3">
    <property type="entry name" value="FLAGELLAR BIOSYNTHESIS PROTEIN FLHF"/>
    <property type="match status" value="1"/>
</dbReference>